<dbReference type="EMBL" id="KV425885">
    <property type="protein sequence ID" value="KZW03097.1"/>
    <property type="molecule type" value="Genomic_DNA"/>
</dbReference>
<feature type="domain" description="Endonuclease/exonuclease/phosphatase" evidence="1">
    <location>
        <begin position="20"/>
        <end position="180"/>
    </location>
</feature>
<evidence type="ECO:0000313" key="3">
    <source>
        <dbReference type="Proteomes" id="UP000077266"/>
    </source>
</evidence>
<dbReference type="Gene3D" id="3.60.10.10">
    <property type="entry name" value="Endonuclease/exonuclease/phosphatase"/>
    <property type="match status" value="1"/>
</dbReference>
<sequence length="290" mass="33022">MREIETCYKDLLVVNTAHPDNPAGAGGVALIFNKRLTNTEVLNTHILVPGRAILTTMNWHRNDEITFLAVYGPNDVLENREMWSTIETKIRDSGGTIPKPDVLLGDFNFVEDDIDRFPAKLNDSDAPATFDSLKRHLRVADGWRETNPSTIEYTWRSSARDKLSRIDRIYLTRGLTLASRNWKIDLTDLNKHDHSRVSTEIVNIDAPFIGPGRWSMQSDLLEDEEFMTAVDVAGKYALSKIAELGAARNESNNVQAVYRDFKTAVIRAAKRHQRERNCRRNANIERLNTE</sequence>
<name>A0A165Q563_EXIGL</name>
<evidence type="ECO:0000313" key="2">
    <source>
        <dbReference type="EMBL" id="KZW03097.1"/>
    </source>
</evidence>
<dbReference type="Pfam" id="PF03372">
    <property type="entry name" value="Exo_endo_phos"/>
    <property type="match status" value="1"/>
</dbReference>
<keyword evidence="3" id="KW-1185">Reference proteome</keyword>
<dbReference type="InterPro" id="IPR005135">
    <property type="entry name" value="Endo/exonuclease/phosphatase"/>
</dbReference>
<feature type="non-terminal residue" evidence="2">
    <location>
        <position position="290"/>
    </location>
</feature>
<proteinExistence type="predicted"/>
<evidence type="ECO:0000259" key="1">
    <source>
        <dbReference type="Pfam" id="PF03372"/>
    </source>
</evidence>
<gene>
    <name evidence="2" type="ORF">EXIGLDRAFT_600981</name>
</gene>
<dbReference type="STRING" id="1314781.A0A165Q563"/>
<dbReference type="InterPro" id="IPR036691">
    <property type="entry name" value="Endo/exonu/phosph_ase_sf"/>
</dbReference>
<dbReference type="AlphaFoldDB" id="A0A165Q563"/>
<accession>A0A165Q563</accession>
<dbReference type="InParanoid" id="A0A165Q563"/>
<protein>
    <submittedName>
        <fullName evidence="2">DNase I-like protein</fullName>
    </submittedName>
</protein>
<reference evidence="2 3" key="1">
    <citation type="journal article" date="2016" name="Mol. Biol. Evol.">
        <title>Comparative Genomics of Early-Diverging Mushroom-Forming Fungi Provides Insights into the Origins of Lignocellulose Decay Capabilities.</title>
        <authorList>
            <person name="Nagy L.G."/>
            <person name="Riley R."/>
            <person name="Tritt A."/>
            <person name="Adam C."/>
            <person name="Daum C."/>
            <person name="Floudas D."/>
            <person name="Sun H."/>
            <person name="Yadav J.S."/>
            <person name="Pangilinan J."/>
            <person name="Larsson K.H."/>
            <person name="Matsuura K."/>
            <person name="Barry K."/>
            <person name="Labutti K."/>
            <person name="Kuo R."/>
            <person name="Ohm R.A."/>
            <person name="Bhattacharya S.S."/>
            <person name="Shirouzu T."/>
            <person name="Yoshinaga Y."/>
            <person name="Martin F.M."/>
            <person name="Grigoriev I.V."/>
            <person name="Hibbett D.S."/>
        </authorList>
    </citation>
    <scope>NUCLEOTIDE SEQUENCE [LARGE SCALE GENOMIC DNA]</scope>
    <source>
        <strain evidence="2 3">HHB12029</strain>
    </source>
</reference>
<dbReference type="SUPFAM" id="SSF56219">
    <property type="entry name" value="DNase I-like"/>
    <property type="match status" value="1"/>
</dbReference>
<dbReference type="Proteomes" id="UP000077266">
    <property type="component" value="Unassembled WGS sequence"/>
</dbReference>
<dbReference type="OrthoDB" id="416119at2759"/>
<organism evidence="2 3">
    <name type="scientific">Exidia glandulosa HHB12029</name>
    <dbReference type="NCBI Taxonomy" id="1314781"/>
    <lineage>
        <taxon>Eukaryota</taxon>
        <taxon>Fungi</taxon>
        <taxon>Dikarya</taxon>
        <taxon>Basidiomycota</taxon>
        <taxon>Agaricomycotina</taxon>
        <taxon>Agaricomycetes</taxon>
        <taxon>Auriculariales</taxon>
        <taxon>Exidiaceae</taxon>
        <taxon>Exidia</taxon>
    </lineage>
</organism>
<dbReference type="GO" id="GO:0003824">
    <property type="term" value="F:catalytic activity"/>
    <property type="evidence" value="ECO:0007669"/>
    <property type="project" value="InterPro"/>
</dbReference>